<feature type="compositionally biased region" description="Basic and acidic residues" evidence="5">
    <location>
        <begin position="166"/>
        <end position="175"/>
    </location>
</feature>
<feature type="domain" description="Ubiquitin-like protease family profile" evidence="6">
    <location>
        <begin position="1065"/>
        <end position="1243"/>
    </location>
</feature>
<dbReference type="EMBL" id="CAJPDS010000019">
    <property type="protein sequence ID" value="CAF9917279.1"/>
    <property type="molecule type" value="Genomic_DNA"/>
</dbReference>
<feature type="region of interest" description="Disordered" evidence="5">
    <location>
        <begin position="166"/>
        <end position="201"/>
    </location>
</feature>
<evidence type="ECO:0000313" key="7">
    <source>
        <dbReference type="EMBL" id="CAF9917279.1"/>
    </source>
</evidence>
<evidence type="ECO:0000256" key="4">
    <source>
        <dbReference type="ARBA" id="ARBA00022807"/>
    </source>
</evidence>
<dbReference type="Proteomes" id="UP000664521">
    <property type="component" value="Unassembled WGS sequence"/>
</dbReference>
<feature type="region of interest" description="Disordered" evidence="5">
    <location>
        <begin position="897"/>
        <end position="963"/>
    </location>
</feature>
<sequence length="1287" mass="140472">MAGNAGEGDSDMSWEHDSPIVIHQNPRPFAAYANLPSKRSLDAFAEGEHLPQSREFSDYNMTQTLGPDSTTVDASWPANPVFQEAREPGGDNSKAWRYLVEAPCNFFSNLAVNTVEYTTRTKAWKIVYGRTRHLLSRNKHIDATLTAIEQIAHGAKRRYVVLATSHHEERMSTREQHRRHNNNRGRASERRPERIGSAHQQTAQFNVPDNNFSPGQYYMSGALADDDIASLRTPPRLDVMPGTWVESPATNAARYWNSYPDDVSEDSADPQSDADAVAISPPAANEVLATHPAWPYCGNEIHHVELKPMDVDDEDSTMMATDVEEEGSSIDSSIAPEDVDTSSSSDSDDRDMLDTDNLELEPLASDPNNSITHGFGSQAVFPGPYALHNNRNPDAIQRAAVDEMQAILEDNSMLSEDLIDLESPTLSPEVPKSPEISDPVDKMNLIQTPQAATETASVSEMSPLSLSNYSGSTASTPNSNASRFKISPKDSPAWSYTLSPKHKFSSPFRRSPIYHLMRPPARLFPYGLALSRAGSPKKRVTFFESPKTGRPVDRFKKYIIGESMDVSYVSASEEDCSMLSDTSALYTSPTGPEHHEKQLMIDTHAHIPVITPPRVFSDITNARTRQQRGASGVTTAGSSMHPQSLDTESEGDNNSSFDDETLAFAKDSHQEKENKSPSSQIDVLADSLLTVSSPNNRSTSPSNYTHAVTPTRAQGSLAHGTECFPPEERFLSNQTTHIPATSNPGSEGTLAHGKDVSSNEDYSPSNQIDASIALTPPSLSSIQGPSMDDNDPASQALFASNYPEPSTATSTPKDYSDDEFLGTENGADSPTARSIQLRTPAIAVTPEPSSARGILEIGIGSTSKTNGTHFDQLGVSNATVTVEPSLAEGDLVIGKDSISAKNGSSPSDQDDTSAIDSTPAPTLTEGTLVIGTDSPSARNGSSPSDQVDAPATPSPSQIARSLAGLNVSGRRVSIRLTTKAYKDAERRAAEEARIAADKARKEKEEAEKKARKKKEREAERRRTGVRRKPVVKVIEPLSNEWEARVTETMKEEHLMKVLTTSVAATEITRRDLGKVLPQRGVPGEDQSGWLNDTIITAYLDTAVDHALKVSGHKRGDIPKQVAFSTYFYPRLAKEGVASVNRWIKRAKIEGKKMKDVERIYIPINQNKNHWVLLVISPKFKTIEYFDSLGGGGDEYIGKAKALLKNELGGDYKEREWTVKARGGPRQTNGSDCGVFVSTTAKMISLGVDPMHYSSRDIPLQRRRIVAELMNGGFHGDLAPNVVFADDD</sequence>
<evidence type="ECO:0000313" key="8">
    <source>
        <dbReference type="Proteomes" id="UP000664521"/>
    </source>
</evidence>
<feature type="compositionally biased region" description="Acidic residues" evidence="5">
    <location>
        <begin position="647"/>
        <end position="658"/>
    </location>
</feature>
<keyword evidence="3" id="KW-0378">Hydrolase</keyword>
<reference evidence="7" key="1">
    <citation type="submission" date="2021-03" db="EMBL/GenBank/DDBJ databases">
        <authorList>
            <person name="Tagirdzhanova G."/>
        </authorList>
    </citation>
    <scope>NUCLEOTIDE SEQUENCE</scope>
</reference>
<organism evidence="7 8">
    <name type="scientific">Heterodermia speciosa</name>
    <dbReference type="NCBI Taxonomy" id="116794"/>
    <lineage>
        <taxon>Eukaryota</taxon>
        <taxon>Fungi</taxon>
        <taxon>Dikarya</taxon>
        <taxon>Ascomycota</taxon>
        <taxon>Pezizomycotina</taxon>
        <taxon>Lecanoromycetes</taxon>
        <taxon>OSLEUM clade</taxon>
        <taxon>Lecanoromycetidae</taxon>
        <taxon>Caliciales</taxon>
        <taxon>Physciaceae</taxon>
        <taxon>Heterodermia</taxon>
    </lineage>
</organism>
<dbReference type="GO" id="GO:0016926">
    <property type="term" value="P:protein desumoylation"/>
    <property type="evidence" value="ECO:0007669"/>
    <property type="project" value="TreeGrafter"/>
</dbReference>
<accession>A0A8H3F584</accession>
<evidence type="ECO:0000256" key="2">
    <source>
        <dbReference type="ARBA" id="ARBA00022670"/>
    </source>
</evidence>
<dbReference type="PROSITE" id="PS50600">
    <property type="entry name" value="ULP_PROTEASE"/>
    <property type="match status" value="1"/>
</dbReference>
<dbReference type="SUPFAM" id="SSF54001">
    <property type="entry name" value="Cysteine proteinases"/>
    <property type="match status" value="1"/>
</dbReference>
<evidence type="ECO:0000259" key="6">
    <source>
        <dbReference type="PROSITE" id="PS50600"/>
    </source>
</evidence>
<dbReference type="PANTHER" id="PTHR12606">
    <property type="entry name" value="SENTRIN/SUMO-SPECIFIC PROTEASE"/>
    <property type="match status" value="1"/>
</dbReference>
<evidence type="ECO:0000256" key="3">
    <source>
        <dbReference type="ARBA" id="ARBA00022801"/>
    </source>
</evidence>
<feature type="region of interest" description="Disordered" evidence="5">
    <location>
        <begin position="322"/>
        <end position="353"/>
    </location>
</feature>
<proteinExistence type="inferred from homology"/>
<feature type="compositionally biased region" description="Basic and acidic residues" evidence="5">
    <location>
        <begin position="996"/>
        <end position="1008"/>
    </location>
</feature>
<feature type="compositionally biased region" description="Polar residues" evidence="5">
    <location>
        <begin position="623"/>
        <end position="646"/>
    </location>
</feature>
<dbReference type="PANTHER" id="PTHR12606:SF141">
    <property type="entry name" value="GH15225P-RELATED"/>
    <property type="match status" value="1"/>
</dbReference>
<dbReference type="GO" id="GO:0016929">
    <property type="term" value="F:deSUMOylase activity"/>
    <property type="evidence" value="ECO:0007669"/>
    <property type="project" value="TreeGrafter"/>
</dbReference>
<dbReference type="Pfam" id="PF02902">
    <property type="entry name" value="Peptidase_C48"/>
    <property type="match status" value="1"/>
</dbReference>
<feature type="compositionally biased region" description="Polar residues" evidence="5">
    <location>
        <begin position="759"/>
        <end position="769"/>
    </location>
</feature>
<dbReference type="GO" id="GO:0006508">
    <property type="term" value="P:proteolysis"/>
    <property type="evidence" value="ECO:0007669"/>
    <property type="project" value="UniProtKB-KW"/>
</dbReference>
<feature type="compositionally biased region" description="Basic and acidic residues" evidence="5">
    <location>
        <begin position="186"/>
        <end position="196"/>
    </location>
</feature>
<dbReference type="InterPro" id="IPR038765">
    <property type="entry name" value="Papain-like_cys_pep_sf"/>
</dbReference>
<evidence type="ECO:0000256" key="5">
    <source>
        <dbReference type="SAM" id="MobiDB-lite"/>
    </source>
</evidence>
<feature type="compositionally biased region" description="Polar residues" evidence="5">
    <location>
        <begin position="826"/>
        <end position="837"/>
    </location>
</feature>
<dbReference type="Gene3D" id="3.40.395.10">
    <property type="entry name" value="Adenoviral Proteinase, Chain A"/>
    <property type="match status" value="1"/>
</dbReference>
<feature type="region of interest" description="Disordered" evidence="5">
    <location>
        <begin position="736"/>
        <end position="840"/>
    </location>
</feature>
<dbReference type="InterPro" id="IPR003653">
    <property type="entry name" value="Peptidase_C48_C"/>
</dbReference>
<gene>
    <name evidence="7" type="ORF">HETSPECPRED_003198</name>
</gene>
<keyword evidence="4" id="KW-0788">Thiol protease</keyword>
<comment type="caution">
    <text evidence="7">The sequence shown here is derived from an EMBL/GenBank/DDBJ whole genome shotgun (WGS) entry which is preliminary data.</text>
</comment>
<feature type="compositionally biased region" description="Polar residues" evidence="5">
    <location>
        <begin position="736"/>
        <end position="746"/>
    </location>
</feature>
<protein>
    <recommendedName>
        <fullName evidence="6">Ubiquitin-like protease family profile domain-containing protein</fullName>
    </recommendedName>
</protein>
<keyword evidence="8" id="KW-1185">Reference proteome</keyword>
<feature type="compositionally biased region" description="Polar residues" evidence="5">
    <location>
        <begin position="803"/>
        <end position="813"/>
    </location>
</feature>
<feature type="compositionally biased region" description="Polar residues" evidence="5">
    <location>
        <begin position="933"/>
        <end position="945"/>
    </location>
</feature>
<name>A0A8H3F584_9LECA</name>
<feature type="compositionally biased region" description="Polar residues" evidence="5">
    <location>
        <begin position="914"/>
        <end position="925"/>
    </location>
</feature>
<dbReference type="OrthoDB" id="1939479at2759"/>
<evidence type="ECO:0000256" key="1">
    <source>
        <dbReference type="ARBA" id="ARBA00005234"/>
    </source>
</evidence>
<keyword evidence="2" id="KW-0645">Protease</keyword>
<comment type="similarity">
    <text evidence="1">Belongs to the peptidase C48 family.</text>
</comment>
<dbReference type="GO" id="GO:0005634">
    <property type="term" value="C:nucleus"/>
    <property type="evidence" value="ECO:0007669"/>
    <property type="project" value="TreeGrafter"/>
</dbReference>
<feature type="region of interest" description="Disordered" evidence="5">
    <location>
        <begin position="996"/>
        <end position="1023"/>
    </location>
</feature>
<feature type="region of interest" description="Disordered" evidence="5">
    <location>
        <begin position="623"/>
        <end position="658"/>
    </location>
</feature>